<dbReference type="InterPro" id="IPR011009">
    <property type="entry name" value="Kinase-like_dom_sf"/>
</dbReference>
<keyword evidence="18" id="KW-1185">Reference proteome</keyword>
<reference evidence="17 18" key="1">
    <citation type="submission" date="2019-03" db="EMBL/GenBank/DDBJ databases">
        <title>First draft genome of Liparis tanakae, snailfish: a comprehensive survey of snailfish specific genes.</title>
        <authorList>
            <person name="Kim W."/>
            <person name="Song I."/>
            <person name="Jeong J.-H."/>
            <person name="Kim D."/>
            <person name="Kim S."/>
            <person name="Ryu S."/>
            <person name="Song J.Y."/>
            <person name="Lee S.K."/>
        </authorList>
    </citation>
    <scope>NUCLEOTIDE SEQUENCE [LARGE SCALE GENOMIC DNA]</scope>
    <source>
        <tissue evidence="17">Muscle</tissue>
    </source>
</reference>
<evidence type="ECO:0000256" key="8">
    <source>
        <dbReference type="ARBA" id="ARBA00022741"/>
    </source>
</evidence>
<evidence type="ECO:0000256" key="5">
    <source>
        <dbReference type="ARBA" id="ARBA00022679"/>
    </source>
</evidence>
<evidence type="ECO:0000256" key="4">
    <source>
        <dbReference type="ARBA" id="ARBA00022553"/>
    </source>
</evidence>
<dbReference type="Pfam" id="PF14575">
    <property type="entry name" value="EphA2_TM"/>
    <property type="match status" value="1"/>
</dbReference>
<dbReference type="EC" id="2.7.10.1" evidence="2"/>
<dbReference type="Pfam" id="PF00536">
    <property type="entry name" value="SAM_1"/>
    <property type="match status" value="1"/>
</dbReference>
<dbReference type="EMBL" id="SRLO01000076">
    <property type="protein sequence ID" value="TNN78161.1"/>
    <property type="molecule type" value="Genomic_DNA"/>
</dbReference>
<keyword evidence="6" id="KW-0812">Transmembrane</keyword>
<evidence type="ECO:0000256" key="13">
    <source>
        <dbReference type="ARBA" id="ARBA00023170"/>
    </source>
</evidence>
<dbReference type="GO" id="GO:0005886">
    <property type="term" value="C:plasma membrane"/>
    <property type="evidence" value="ECO:0007669"/>
    <property type="project" value="UniProtKB-SubCell"/>
</dbReference>
<feature type="compositionally biased region" description="Polar residues" evidence="14">
    <location>
        <begin position="170"/>
        <end position="188"/>
    </location>
</feature>
<evidence type="ECO:0000256" key="6">
    <source>
        <dbReference type="ARBA" id="ARBA00022692"/>
    </source>
</evidence>
<keyword evidence="7" id="KW-0677">Repeat</keyword>
<evidence type="ECO:0000256" key="1">
    <source>
        <dbReference type="ARBA" id="ARBA00004251"/>
    </source>
</evidence>
<evidence type="ECO:0000259" key="15">
    <source>
        <dbReference type="PROSITE" id="PS50105"/>
    </source>
</evidence>
<dbReference type="InterPro" id="IPR013761">
    <property type="entry name" value="SAM/pointed_sf"/>
</dbReference>
<dbReference type="PROSITE" id="PS50105">
    <property type="entry name" value="SAM_DOMAIN"/>
    <property type="match status" value="1"/>
</dbReference>
<keyword evidence="5" id="KW-0808">Transferase</keyword>
<feature type="domain" description="SAM" evidence="15">
    <location>
        <begin position="540"/>
        <end position="592"/>
    </location>
</feature>
<keyword evidence="12" id="KW-0472">Membrane</keyword>
<evidence type="ECO:0000256" key="9">
    <source>
        <dbReference type="ARBA" id="ARBA00022777"/>
    </source>
</evidence>
<evidence type="ECO:0000313" key="17">
    <source>
        <dbReference type="EMBL" id="TNN78161.1"/>
    </source>
</evidence>
<dbReference type="OrthoDB" id="4062651at2759"/>
<name>A0A4Z2IK74_9TELE</name>
<dbReference type="PROSITE" id="PS50853">
    <property type="entry name" value="FN3"/>
    <property type="match status" value="1"/>
</dbReference>
<dbReference type="InterPro" id="IPR050449">
    <property type="entry name" value="Ephrin_rcpt_TKs"/>
</dbReference>
<evidence type="ECO:0000256" key="14">
    <source>
        <dbReference type="SAM" id="MobiDB-lite"/>
    </source>
</evidence>
<keyword evidence="4" id="KW-0597">Phosphoprotein</keyword>
<evidence type="ECO:0000256" key="2">
    <source>
        <dbReference type="ARBA" id="ARBA00011902"/>
    </source>
</evidence>
<dbReference type="SMART" id="SM00060">
    <property type="entry name" value="FN3"/>
    <property type="match status" value="2"/>
</dbReference>
<organism evidence="17 18">
    <name type="scientific">Liparis tanakae</name>
    <name type="common">Tanaka's snailfish</name>
    <dbReference type="NCBI Taxonomy" id="230148"/>
    <lineage>
        <taxon>Eukaryota</taxon>
        <taxon>Metazoa</taxon>
        <taxon>Chordata</taxon>
        <taxon>Craniata</taxon>
        <taxon>Vertebrata</taxon>
        <taxon>Euteleostomi</taxon>
        <taxon>Actinopterygii</taxon>
        <taxon>Neopterygii</taxon>
        <taxon>Teleostei</taxon>
        <taxon>Neoteleostei</taxon>
        <taxon>Acanthomorphata</taxon>
        <taxon>Eupercaria</taxon>
        <taxon>Perciformes</taxon>
        <taxon>Cottioidei</taxon>
        <taxon>Cottales</taxon>
        <taxon>Liparidae</taxon>
        <taxon>Liparis</taxon>
    </lineage>
</organism>
<gene>
    <name evidence="17" type="primary">EPHA4_0</name>
    <name evidence="17" type="ORF">EYF80_011666</name>
</gene>
<dbReference type="InterPro" id="IPR001660">
    <property type="entry name" value="SAM"/>
</dbReference>
<feature type="domain" description="Fibronectin type-III" evidence="16">
    <location>
        <begin position="289"/>
        <end position="389"/>
    </location>
</feature>
<dbReference type="Proteomes" id="UP000314294">
    <property type="component" value="Unassembled WGS sequence"/>
</dbReference>
<dbReference type="InterPro" id="IPR003961">
    <property type="entry name" value="FN3_dom"/>
</dbReference>
<dbReference type="CDD" id="cd00063">
    <property type="entry name" value="FN3"/>
    <property type="match status" value="3"/>
</dbReference>
<keyword evidence="9" id="KW-0418">Kinase</keyword>
<dbReference type="SUPFAM" id="SSF47769">
    <property type="entry name" value="SAM/Pointed domain"/>
    <property type="match status" value="1"/>
</dbReference>
<dbReference type="Gene3D" id="1.10.510.10">
    <property type="entry name" value="Transferase(Phosphotransferase) domain 1"/>
    <property type="match status" value="1"/>
</dbReference>
<dbReference type="PANTHER" id="PTHR46877">
    <property type="entry name" value="EPH RECEPTOR A5"/>
    <property type="match status" value="1"/>
</dbReference>
<dbReference type="InterPro" id="IPR013783">
    <property type="entry name" value="Ig-like_fold"/>
</dbReference>
<comment type="subcellular location">
    <subcellularLocation>
        <location evidence="1">Cell membrane</location>
        <topology evidence="1">Single-pass type I membrane protein</topology>
    </subcellularLocation>
</comment>
<proteinExistence type="predicted"/>
<evidence type="ECO:0000256" key="12">
    <source>
        <dbReference type="ARBA" id="ARBA00023136"/>
    </source>
</evidence>
<keyword evidence="13 17" id="KW-0675">Receptor</keyword>
<evidence type="ECO:0000256" key="10">
    <source>
        <dbReference type="ARBA" id="ARBA00022840"/>
    </source>
</evidence>
<feature type="region of interest" description="Disordered" evidence="14">
    <location>
        <begin position="162"/>
        <end position="215"/>
    </location>
</feature>
<dbReference type="Gene3D" id="1.10.150.50">
    <property type="entry name" value="Transcription Factor, Ets-1"/>
    <property type="match status" value="1"/>
</dbReference>
<keyword evidence="10" id="KW-0067">ATP-binding</keyword>
<dbReference type="AlphaFoldDB" id="A0A4Z2IK74"/>
<dbReference type="Pfam" id="PF00041">
    <property type="entry name" value="fn3"/>
    <property type="match status" value="1"/>
</dbReference>
<dbReference type="SMART" id="SM01411">
    <property type="entry name" value="Ephrin_rec_like"/>
    <property type="match status" value="1"/>
</dbReference>
<dbReference type="InterPro" id="IPR036116">
    <property type="entry name" value="FN3_sf"/>
</dbReference>
<evidence type="ECO:0000256" key="11">
    <source>
        <dbReference type="ARBA" id="ARBA00022989"/>
    </source>
</evidence>
<dbReference type="GO" id="GO:0030425">
    <property type="term" value="C:dendrite"/>
    <property type="evidence" value="ECO:0007669"/>
    <property type="project" value="TreeGrafter"/>
</dbReference>
<evidence type="ECO:0000259" key="16">
    <source>
        <dbReference type="PROSITE" id="PS50853"/>
    </source>
</evidence>
<dbReference type="PANTHER" id="PTHR46877:SF18">
    <property type="entry name" value="EPHRIN TYPE-A RECEPTOR 4"/>
    <property type="match status" value="1"/>
</dbReference>
<dbReference type="GO" id="GO:0007411">
    <property type="term" value="P:axon guidance"/>
    <property type="evidence" value="ECO:0007669"/>
    <property type="project" value="TreeGrafter"/>
</dbReference>
<dbReference type="SUPFAM" id="SSF49265">
    <property type="entry name" value="Fibronectin type III"/>
    <property type="match status" value="1"/>
</dbReference>
<keyword evidence="11" id="KW-1133">Transmembrane helix</keyword>
<dbReference type="FunFam" id="2.60.40.10:FF:000045">
    <property type="entry name" value="Ephrin type-A receptor 5"/>
    <property type="match status" value="1"/>
</dbReference>
<sequence>MQRERESYPRYKDRRAEVEEEVRGERMREVVKNVKGRATECVKEQIYGGSRRWGRIVACAAGFYKAQSSDAGCSKCPPHSHSPRDGATLCDCNAVFFRADSDPPSMACTQPPSSPQQLISVVNETSVVLEWGPPRRLGGRSDTSYSLECLICQPASHSHTSSKALHRNHSIAQQPEAQHSGRGMQSDQGIVGSEVQSGRGVYQSRAVPGDEPRLGSVSVSSSQLCLPCGSDVLFSPDQSGLRTTRVVVSELRAHTQYTFIVHARNGVSQASGAGAAQSVSVTVTTNQAAPSPVSSILATNVTRHSLSLSWQQPDRPNGVILEYEVKFYEKVGGPQDQKERSYRIMRTFSRRVDVSGLGPLTVYVFHVRARTAAGYGDFSSPFEFATNSDPFPLIGEGVNSAFLLLRSKYSKTKQDSEEEKHLNPGVKIYVDPFTYEDPELAIHEFAKEIDVIKAIEEGYRLPAPMDCPVVLHQLMLDCWERERAERPTFSQILNMLDKLIRNPASRSLRLYRHTATMLESGVGSGVCVSVLPEVCVPAWSVCEWLRSIGLERYRDTLAAAGYTGLDSLLALTHQSFVPSLWAKQAPTCSLGN</sequence>
<dbReference type="FunFam" id="2.10.50.10:FF:000001">
    <property type="entry name" value="Ephrin type-A receptor 5"/>
    <property type="match status" value="1"/>
</dbReference>
<dbReference type="InterPro" id="IPR027936">
    <property type="entry name" value="Eph_TM"/>
</dbReference>
<dbReference type="SUPFAM" id="SSF56112">
    <property type="entry name" value="Protein kinase-like (PK-like)"/>
    <property type="match status" value="1"/>
</dbReference>
<keyword evidence="3" id="KW-1003">Cell membrane</keyword>
<protein>
    <recommendedName>
        <fullName evidence="2">receptor protein-tyrosine kinase</fullName>
        <ecNumber evidence="2">2.7.10.1</ecNumber>
    </recommendedName>
</protein>
<evidence type="ECO:0000313" key="18">
    <source>
        <dbReference type="Proteomes" id="UP000314294"/>
    </source>
</evidence>
<comment type="caution">
    <text evidence="17">The sequence shown here is derived from an EMBL/GenBank/DDBJ whole genome shotgun (WGS) entry which is preliminary data.</text>
</comment>
<accession>A0A4Z2IK74</accession>
<dbReference type="GO" id="GO:0005524">
    <property type="term" value="F:ATP binding"/>
    <property type="evidence" value="ECO:0007669"/>
    <property type="project" value="UniProtKB-KW"/>
</dbReference>
<dbReference type="Gene3D" id="2.60.40.10">
    <property type="entry name" value="Immunoglobulins"/>
    <property type="match status" value="3"/>
</dbReference>
<evidence type="ECO:0000256" key="3">
    <source>
        <dbReference type="ARBA" id="ARBA00022475"/>
    </source>
</evidence>
<keyword evidence="8" id="KW-0547">Nucleotide-binding</keyword>
<dbReference type="Gene3D" id="2.10.50.10">
    <property type="entry name" value="Tumor Necrosis Factor Receptor, subunit A, domain 2"/>
    <property type="match status" value="1"/>
</dbReference>
<evidence type="ECO:0000256" key="7">
    <source>
        <dbReference type="ARBA" id="ARBA00022737"/>
    </source>
</evidence>
<dbReference type="GO" id="GO:0005005">
    <property type="term" value="F:transmembrane-ephrin receptor activity"/>
    <property type="evidence" value="ECO:0007669"/>
    <property type="project" value="TreeGrafter"/>
</dbReference>